<evidence type="ECO:0000313" key="2">
    <source>
        <dbReference type="Proteomes" id="UP000276776"/>
    </source>
</evidence>
<sequence>MQCVKNALTTKYGSFETEIAQHKRRAIEVCFAQNIAEGNQKDICVLALSDLENKAWERNGPLRDCSICRTFATGAIKALLNTPDDEQKCIRQEMSKAIKSEAEYCLQQRKSSFLHLPDFPDLEEGSYAFKEEVIKSISDHILVHSRLSFCSERRPERAKATRKCLENPFEGYLANHCSVITECENRLPVSCKTGVKDMRKSVCACIRTAQKDLKQRLTSIAQVIRNVVQGSDRGAASIGSASKLDQCVAGIKSLVKTSVNDWIEVIDQTLQKCLKNKPAGQNLGLDSLINVGCRKVIADTTGTAHLQLKTGFDFLNNLVDAMVDRAGRFCRC</sequence>
<reference evidence="3" key="1">
    <citation type="submission" date="2017-02" db="UniProtKB">
        <authorList>
            <consortium name="WormBaseParasite"/>
        </authorList>
    </citation>
    <scope>IDENTIFICATION</scope>
</reference>
<proteinExistence type="predicted"/>
<reference evidence="1 2" key="2">
    <citation type="submission" date="2018-11" db="EMBL/GenBank/DDBJ databases">
        <authorList>
            <consortium name="Pathogen Informatics"/>
        </authorList>
    </citation>
    <scope>NUCLEOTIDE SEQUENCE [LARGE SCALE GENOMIC DNA]</scope>
</reference>
<dbReference type="Proteomes" id="UP000276776">
    <property type="component" value="Unassembled WGS sequence"/>
</dbReference>
<name>A0A0N5CSD0_THECL</name>
<evidence type="ECO:0000313" key="1">
    <source>
        <dbReference type="EMBL" id="VDM99448.1"/>
    </source>
</evidence>
<accession>A0A0N5CSD0</accession>
<protein>
    <submittedName>
        <fullName evidence="3">PMEI domain-containing protein</fullName>
    </submittedName>
</protein>
<evidence type="ECO:0000313" key="3">
    <source>
        <dbReference type="WBParaSite" id="TCLT_0000313101-mRNA-1"/>
    </source>
</evidence>
<dbReference type="EMBL" id="UYYF01001026">
    <property type="protein sequence ID" value="VDM99448.1"/>
    <property type="molecule type" value="Genomic_DNA"/>
</dbReference>
<dbReference type="WBParaSite" id="TCLT_0000313101-mRNA-1">
    <property type="protein sequence ID" value="TCLT_0000313101-mRNA-1"/>
    <property type="gene ID" value="TCLT_0000313101"/>
</dbReference>
<dbReference type="OMA" id="VNDWIEV"/>
<gene>
    <name evidence="1" type="ORF">TCLT_LOCUS3132</name>
</gene>
<organism evidence="3">
    <name type="scientific">Thelazia callipaeda</name>
    <name type="common">Oriental eyeworm</name>
    <name type="synonym">Parasitic nematode</name>
    <dbReference type="NCBI Taxonomy" id="103827"/>
    <lineage>
        <taxon>Eukaryota</taxon>
        <taxon>Metazoa</taxon>
        <taxon>Ecdysozoa</taxon>
        <taxon>Nematoda</taxon>
        <taxon>Chromadorea</taxon>
        <taxon>Rhabditida</taxon>
        <taxon>Spirurina</taxon>
        <taxon>Spiruromorpha</taxon>
        <taxon>Thelazioidea</taxon>
        <taxon>Thelaziidae</taxon>
        <taxon>Thelazia</taxon>
    </lineage>
</organism>
<dbReference type="AlphaFoldDB" id="A0A0N5CSD0"/>
<dbReference type="OrthoDB" id="5811517at2759"/>
<keyword evidence="2" id="KW-1185">Reference proteome</keyword>
<dbReference type="STRING" id="103827.A0A0N5CSD0"/>